<dbReference type="PROSITE" id="PS00022">
    <property type="entry name" value="EGF_1"/>
    <property type="match status" value="3"/>
</dbReference>
<name>A0AAN5DDM5_9BILA</name>
<feature type="domain" description="EGF-like" evidence="3">
    <location>
        <begin position="984"/>
        <end position="1017"/>
    </location>
</feature>
<dbReference type="InterPro" id="IPR053295">
    <property type="entry name" value="Innate_immunity_reg"/>
</dbReference>
<dbReference type="PANTHER" id="PTHR47324:SF4">
    <property type="entry name" value="EGF-LIKE DOMAIN-CONTAINING PROTEIN"/>
    <property type="match status" value="1"/>
</dbReference>
<feature type="signal peptide" evidence="2">
    <location>
        <begin position="1"/>
        <end position="19"/>
    </location>
</feature>
<keyword evidence="5" id="KW-1185">Reference proteome</keyword>
<protein>
    <recommendedName>
        <fullName evidence="3">EGF-like domain-containing protein</fullName>
    </recommendedName>
</protein>
<sequence>QMRLKHLLLCTLLIVLVRSYTSDYQCQHDGYSAPDGTCHCTDLYGTSKDCRQIQCVNSGALSPYEDDNQRCSCPPGFLGLHCEPVQCVPGDVHSFEEADHARDVSIIITYNTEFQKQFKEKDKGPPIEETICNAIFNEDVVDEGSRVHFYVMEGDILTDKKDCTDDFKFAIKNCDPVVGTEPQQYNCNPRLDTDYISGVLDEMGEDSRLIIISNMGIEDFTNKEGIEQIRKKSISMRIQMHSLVISPREPKPNSVYFKDGFQTLRELSESTLGFFINPFDGSGGIKFAADGITQILNGMMDVFFEYVVVDRVITNETSCKDATDFTVFRVMQKQENDFVLTVMSSKSQYTEYTTNWIGGPGTPMPTISAGYFNAYTLNAGEKDVMSFKPFSTLKNGNCVPSTVLVLARSGHLARFAITNNLDDYDATSPYAISGEKNILVGHFKQHYHEEKLELLHLEFSSTGDSIFDITLDPAPSPRDCQYNAKFGEVECNDGDDTFIRVRDTNDGAAITVQNLYCSPKDQAAQSQSSQLLRLLKDEPPAPVCEPSPITDRETKRALIVSAHATEKIYGLFNGNKDSAIRYLNDLDDLGIYDQYILNIYNGEQQTNAQVRGSYPDFKNELMTEWHNYVASPDIPGPDQFYFDEECTADVSAVFPLEDLTSRFTDARPNSDIIFIYDKKIIISDADEMDVVKEAYSRRLRLIVLLLGCEGKDFSDSNALKKWQSLAAKTGGFAVHFGQPSDLNEFLKYYVGWVQGQTASASDNVDINVAFWMQPATSTPFKVKENGNYTILVNSVPSVSEVTLSNGFKLVNPTALGNSIAQFDFHADKDDTLTVTATPSIYFFYVSIRVLDLNDDYATIGFSKTKDAPCLTKEYPDYSPHDPQYPVTVASADDSVEMTLFDSTVSSLRTGSATGSDGTFALDYNWRCSDNQNLFYISSDVTTADGSYTRVFTTQCIGEADGAACINGEQKPGNKDVCVCPHDYTGDLCEIPVCQNGGSVTVSLECDCPGDYGGFFCENYNGCTTDPKFTPDFKSIANTVIFVVERSTYVTDQLELITDDPFTEIRAAQYIIVQYGNETEIDVTVSTTDKAALLPVLKGITPIDLSKIDPDLTSDQYFDAIPAITAALKTQVTGSAQIFWFAEFDQADNLVGSLFDPIAKQRVSISALFSESVLVPPAAPDDASTTPSTDGPVIHPVQMTGGSVFYAANAIYDKFFTEYIAVLLQFQTKFERRPNLLASSLECNAAYTVNIDQSTEKLFVAANGGVTIDISIEPQNMQDPIDIPGGKVFTFRGSKNVYKGAGEVTVTISGQNDDYCSSTVTAFNQIQVAYEFVKDDSDTTTMIKTGKGKHLLVTYWTAEYLKDAPTPTATVTSISSTEGFFNSIVLYTTVRSNCSYSLSVPIDCSDGVNAIGVKFTNWILPAGGLIESKVDKYIPVLCPEGTCEHGTTTDYGCDCESFWGGDYCTELLCQNGVFTGDACECFTGYTGDNCVDKIDPADRDDIAFLFIQDVCGYDDTLKDEAQSVYKNYMDLLNKGESVYLGTNDPSNSESVLVKTSQELLDAMTANRGQAAQCTSSIGPTLDSYYLKLRQPSSASSIWLNAASDPSVGTARIAHVTTVGIDAKTGSYFDKLNSDYILNMQFIGITYKNEYFTDLDSFKVFKGATITQTYDPNVALVDLVNAYGSDVKFTTPSPDIKNRCIQNLQAAFAFHTDISSVTNMTEYRKKAQDVIKSVTKYFSVPGGNIDLDD</sequence>
<evidence type="ECO:0000313" key="5">
    <source>
        <dbReference type="Proteomes" id="UP001328107"/>
    </source>
</evidence>
<feature type="disulfide bond" evidence="1">
    <location>
        <begin position="1007"/>
        <end position="1016"/>
    </location>
</feature>
<dbReference type="SMART" id="SM00181">
    <property type="entry name" value="EGF"/>
    <property type="match status" value="3"/>
</dbReference>
<feature type="chain" id="PRO_5042853776" description="EGF-like domain-containing protein" evidence="2">
    <location>
        <begin position="20"/>
        <end position="1747"/>
    </location>
</feature>
<reference evidence="5" key="1">
    <citation type="submission" date="2022-10" db="EMBL/GenBank/DDBJ databases">
        <title>Genome assembly of Pristionchus species.</title>
        <authorList>
            <person name="Yoshida K."/>
            <person name="Sommer R.J."/>
        </authorList>
    </citation>
    <scope>NUCLEOTIDE SEQUENCE [LARGE SCALE GENOMIC DNA]</scope>
    <source>
        <strain evidence="5">RS5460</strain>
    </source>
</reference>
<evidence type="ECO:0000256" key="1">
    <source>
        <dbReference type="PROSITE-ProRule" id="PRU00076"/>
    </source>
</evidence>
<dbReference type="Proteomes" id="UP001328107">
    <property type="component" value="Unassembled WGS sequence"/>
</dbReference>
<organism evidence="4 5">
    <name type="scientific">Pristionchus mayeri</name>
    <dbReference type="NCBI Taxonomy" id="1317129"/>
    <lineage>
        <taxon>Eukaryota</taxon>
        <taxon>Metazoa</taxon>
        <taxon>Ecdysozoa</taxon>
        <taxon>Nematoda</taxon>
        <taxon>Chromadorea</taxon>
        <taxon>Rhabditida</taxon>
        <taxon>Rhabditina</taxon>
        <taxon>Diplogasteromorpha</taxon>
        <taxon>Diplogasteroidea</taxon>
        <taxon>Neodiplogasteridae</taxon>
        <taxon>Pristionchus</taxon>
    </lineage>
</organism>
<dbReference type="Gene3D" id="2.10.25.10">
    <property type="entry name" value="Laminin"/>
    <property type="match status" value="1"/>
</dbReference>
<dbReference type="PROSITE" id="PS01186">
    <property type="entry name" value="EGF_2"/>
    <property type="match status" value="2"/>
</dbReference>
<gene>
    <name evidence="4" type="ORF">PMAYCL1PPCAC_31271</name>
</gene>
<comment type="caution">
    <text evidence="1">Lacks conserved residue(s) required for the propagation of feature annotation.</text>
</comment>
<accession>A0AAN5DDM5</accession>
<evidence type="ECO:0000313" key="4">
    <source>
        <dbReference type="EMBL" id="GMR61076.1"/>
    </source>
</evidence>
<feature type="disulfide bond" evidence="1">
    <location>
        <begin position="73"/>
        <end position="82"/>
    </location>
</feature>
<dbReference type="InterPro" id="IPR000742">
    <property type="entry name" value="EGF"/>
</dbReference>
<evidence type="ECO:0000259" key="3">
    <source>
        <dbReference type="PROSITE" id="PS50026"/>
    </source>
</evidence>
<proteinExistence type="predicted"/>
<dbReference type="EMBL" id="BTRK01000006">
    <property type="protein sequence ID" value="GMR61076.1"/>
    <property type="molecule type" value="Genomic_DNA"/>
</dbReference>
<evidence type="ECO:0000256" key="2">
    <source>
        <dbReference type="SAM" id="SignalP"/>
    </source>
</evidence>
<dbReference type="PROSITE" id="PS50026">
    <property type="entry name" value="EGF_3"/>
    <property type="match status" value="2"/>
</dbReference>
<comment type="caution">
    <text evidence="4">The sequence shown here is derived from an EMBL/GenBank/DDBJ whole genome shotgun (WGS) entry which is preliminary data.</text>
</comment>
<feature type="domain" description="EGF-like" evidence="3">
    <location>
        <begin position="46"/>
        <end position="83"/>
    </location>
</feature>
<feature type="non-terminal residue" evidence="4">
    <location>
        <position position="1747"/>
    </location>
</feature>
<keyword evidence="1" id="KW-1015">Disulfide bond</keyword>
<keyword evidence="2" id="KW-0732">Signal</keyword>
<feature type="non-terminal residue" evidence="4">
    <location>
        <position position="1"/>
    </location>
</feature>
<dbReference type="PANTHER" id="PTHR47324">
    <property type="entry name" value="PROTEIN IRG-7-RELATED"/>
    <property type="match status" value="1"/>
</dbReference>
<keyword evidence="1" id="KW-0245">EGF-like domain</keyword>